<feature type="region of interest" description="Disordered" evidence="7">
    <location>
        <begin position="289"/>
        <end position="337"/>
    </location>
</feature>
<feature type="compositionally biased region" description="Basic and acidic residues" evidence="7">
    <location>
        <begin position="1091"/>
        <end position="1100"/>
    </location>
</feature>
<feature type="compositionally biased region" description="Low complexity" evidence="7">
    <location>
        <begin position="942"/>
        <end position="978"/>
    </location>
</feature>
<feature type="compositionally biased region" description="Low complexity" evidence="7">
    <location>
        <begin position="15"/>
        <end position="75"/>
    </location>
</feature>
<dbReference type="PANTHER" id="PTHR47172">
    <property type="entry name" value="OS01G0976800 PROTEIN"/>
    <property type="match status" value="1"/>
</dbReference>
<feature type="region of interest" description="Disordered" evidence="7">
    <location>
        <begin position="1476"/>
        <end position="1542"/>
    </location>
</feature>
<dbReference type="InParanoid" id="A0A317XH50"/>
<feature type="compositionally biased region" description="Low complexity" evidence="7">
    <location>
        <begin position="699"/>
        <end position="722"/>
    </location>
</feature>
<feature type="compositionally biased region" description="Low complexity" evidence="7">
    <location>
        <begin position="611"/>
        <end position="629"/>
    </location>
</feature>
<feature type="region of interest" description="Disordered" evidence="7">
    <location>
        <begin position="1329"/>
        <end position="1378"/>
    </location>
</feature>
<protein>
    <recommendedName>
        <fullName evidence="8">GATA-type domain-containing protein</fullName>
    </recommendedName>
</protein>
<dbReference type="PANTHER" id="PTHR47172:SF24">
    <property type="entry name" value="GATA ZINC FINGER DOMAIN-CONTAINING PROTEIN 14-RELATED"/>
    <property type="match status" value="1"/>
</dbReference>
<feature type="compositionally biased region" description="Basic and acidic residues" evidence="7">
    <location>
        <begin position="907"/>
        <end position="941"/>
    </location>
</feature>
<evidence type="ECO:0000256" key="2">
    <source>
        <dbReference type="ARBA" id="ARBA00022771"/>
    </source>
</evidence>
<dbReference type="InterPro" id="IPR013088">
    <property type="entry name" value="Znf_NHR/GATA"/>
</dbReference>
<dbReference type="Proteomes" id="UP000246740">
    <property type="component" value="Unassembled WGS sequence"/>
</dbReference>
<feature type="compositionally biased region" description="Low complexity" evidence="7">
    <location>
        <begin position="507"/>
        <end position="522"/>
    </location>
</feature>
<keyword evidence="3" id="KW-0862">Zinc</keyword>
<keyword evidence="10" id="KW-1185">Reference proteome</keyword>
<feature type="compositionally biased region" description="Pro residues" evidence="7">
    <location>
        <begin position="979"/>
        <end position="995"/>
    </location>
</feature>
<feature type="region of interest" description="Disordered" evidence="7">
    <location>
        <begin position="1400"/>
        <end position="1449"/>
    </location>
</feature>
<feature type="compositionally biased region" description="Low complexity" evidence="7">
    <location>
        <begin position="683"/>
        <end position="692"/>
    </location>
</feature>
<reference evidence="9 10" key="1">
    <citation type="journal article" date="2018" name="Mol. Biol. Evol.">
        <title>Broad Genomic Sampling Reveals a Smut Pathogenic Ancestry of the Fungal Clade Ustilaginomycotina.</title>
        <authorList>
            <person name="Kijpornyongpan T."/>
            <person name="Mondo S.J."/>
            <person name="Barry K."/>
            <person name="Sandor L."/>
            <person name="Lee J."/>
            <person name="Lipzen A."/>
            <person name="Pangilinan J."/>
            <person name="LaButti K."/>
            <person name="Hainaut M."/>
            <person name="Henrissat B."/>
            <person name="Grigoriev I.V."/>
            <person name="Spatafora J.W."/>
            <person name="Aime M.C."/>
        </authorList>
    </citation>
    <scope>NUCLEOTIDE SEQUENCE [LARGE SCALE GENOMIC DNA]</scope>
    <source>
        <strain evidence="9 10">MCA 3645</strain>
    </source>
</reference>
<dbReference type="SMART" id="SM00401">
    <property type="entry name" value="ZnF_GATA"/>
    <property type="match status" value="1"/>
</dbReference>
<dbReference type="OrthoDB" id="2162994at2759"/>
<dbReference type="PROSITE" id="PS50114">
    <property type="entry name" value="GATA_ZN_FINGER_2"/>
    <property type="match status" value="1"/>
</dbReference>
<evidence type="ECO:0000256" key="1">
    <source>
        <dbReference type="ARBA" id="ARBA00022723"/>
    </source>
</evidence>
<evidence type="ECO:0000313" key="9">
    <source>
        <dbReference type="EMBL" id="PWY97182.1"/>
    </source>
</evidence>
<evidence type="ECO:0000256" key="3">
    <source>
        <dbReference type="ARBA" id="ARBA00022833"/>
    </source>
</evidence>
<dbReference type="GO" id="GO:0008270">
    <property type="term" value="F:zinc ion binding"/>
    <property type="evidence" value="ECO:0007669"/>
    <property type="project" value="UniProtKB-KW"/>
</dbReference>
<keyword evidence="1" id="KW-0479">Metal-binding</keyword>
<feature type="region of interest" description="Disordered" evidence="7">
    <location>
        <begin position="472"/>
        <end position="495"/>
    </location>
</feature>
<feature type="region of interest" description="Disordered" evidence="7">
    <location>
        <begin position="1091"/>
        <end position="1175"/>
    </location>
</feature>
<feature type="region of interest" description="Disordered" evidence="7">
    <location>
        <begin position="507"/>
        <end position="555"/>
    </location>
</feature>
<feature type="compositionally biased region" description="Pro residues" evidence="7">
    <location>
        <begin position="657"/>
        <end position="671"/>
    </location>
</feature>
<evidence type="ECO:0000256" key="4">
    <source>
        <dbReference type="ARBA" id="ARBA00023015"/>
    </source>
</evidence>
<keyword evidence="4" id="KW-0805">Transcription regulation</keyword>
<feature type="compositionally biased region" description="Polar residues" evidence="7">
    <location>
        <begin position="723"/>
        <end position="736"/>
    </location>
</feature>
<feature type="compositionally biased region" description="Low complexity" evidence="7">
    <location>
        <begin position="737"/>
        <end position="797"/>
    </location>
</feature>
<feature type="compositionally biased region" description="Low complexity" evidence="7">
    <location>
        <begin position="637"/>
        <end position="650"/>
    </location>
</feature>
<feature type="compositionally biased region" description="Low complexity" evidence="7">
    <location>
        <begin position="873"/>
        <end position="898"/>
    </location>
</feature>
<feature type="compositionally biased region" description="Low complexity" evidence="7">
    <location>
        <begin position="1113"/>
        <end position="1151"/>
    </location>
</feature>
<feature type="domain" description="GATA-type" evidence="8">
    <location>
        <begin position="1360"/>
        <end position="1410"/>
    </location>
</feature>
<dbReference type="CDD" id="cd00202">
    <property type="entry name" value="ZnF_GATA"/>
    <property type="match status" value="1"/>
</dbReference>
<dbReference type="GO" id="GO:0043565">
    <property type="term" value="F:sequence-specific DNA binding"/>
    <property type="evidence" value="ECO:0007669"/>
    <property type="project" value="InterPro"/>
</dbReference>
<sequence>MSIGPDSAKSDSTQARPGVAAAAVPAAAAPTSSANAVLVTSAPSTSSSPTSTVRTVPTPVSISAPSTSISTPAASKQVSPVTAHKAPPTPTLSPKVTSDANATERPPPPKSAVSLHAAAAAKAKREAEAAAAAAAAASASGPNQKEGQTAPSAVPSASSASNAKPSAASASTTAPAASIAPTNASQNGTGTPAKKTAKAKATKPAAPAKPKQKRKSNQSGVAAKDLVYQPSTSTAGGTIGSVADQTVPAMLPAGGGARRAMPELVLPFQLPYTDIRPEMPMLDNASVRSAMSMGASETTSSPDSGSDSDDYSVLSDHSDDDSEAEESRREARRRRREPATIEESLVLLQSLRQSRLSHLSSLLTPFSQRVRSGMIYPNVLPLSLLHGLNPRDPHVMIPLGRADIQVGPHVFVKTKFWEVRPDYEMPPSMGHPMARMGMQPYGHGHLPQPPIGMQPMQPSPMAGVTMPMSMPLPMSKPSLPPAPMPSLAPTPSPAAATVPVRPAAIAPATSASAPPKAATSALPPRPTVTTASTPVAKLPQVPSAAQATSQATVGRPTATNANAASAPVLPTPAPAAVTAAPASQTTTLPPAPATSAAPKASPVSQATPVVTARPAAGAQAAPASTGTPVTKPPPSAAPAAASSTPSTVKPVTLPVALPRPPMTTPSLPRPPSLSQNSSAGNPTSVTSSTQSVPFAPQRAPSAAPGTSPAAANASNKGAALAKVTTQPTAGTGSAPNATKASTSGGTTSADGAASKVPTVQSSAGAAASTAETPAAASKAPIKPATPAAPAPAGAPSRPQGPPPPPAIDAVLVSRVNATAALNPELQQLLHVAASGKASPTELKALGVWIQAITAQLREDEARAAAAKGGATAATAGASASAKTAGSTGTAPGPGASSTPDGKKTKKAKVDEAAKASKKQAKIEEREAKKKAKAEAKAKAAAEKQQAQKQQRLLQQQQKQQQQQQKQNQQQQQQQQQQQPVPPAAPTKLPHPPPGWPTEGLPSPPVIVVEFRENPSMRFILPLWKCLVERTEGLERPTKPKIKKERRGFFDHDSDDEEMPKIEPELKLSFFAPSLGSDAADGSGLRELEEELKRKAAEEASLHASKSPPQISGPSSPTDATAPLAAATSEAGNDGSSTAGKKTKKTAGASTKRGSKPVKMESMSISGNLEDTQLGGDSKKHEIYPLTWTIKGGVTESLWEAFGRVPGTMTCQPVIKREPQIELEPDVAEFLVPEIRYHLLDLPMEEIKIQKETTETFVDIFSQIPDRRFILPRIAPAMLPQGLEDHLQDKFGVRPQAIQGRPMVKRKAGARDEEVNFSYEGIGLTVIGPNGVKVEPGAPEPPKPPKRKRHVATHNPDGSIKSCGACGKTKTPMWRRGPKGPSQLCNACGARWKAGRLVVPEVAPPPIIEPEEDKTKADAANGKAGDDEDASSGPGNASMHGSNALVIPQSSNLDSNGYTMMPTPSGMAMAASPFGEHVGGGGGPGPYALAEGKDDLDFSPTHLGRGSTSPSPFIRSPVPEDAAMPASVDPSMLSGSVRSGGRK</sequence>
<dbReference type="SUPFAM" id="SSF57716">
    <property type="entry name" value="Glucocorticoid receptor-like (DNA-binding domain)"/>
    <property type="match status" value="1"/>
</dbReference>
<gene>
    <name evidence="9" type="ORF">BCV70DRAFT_71304</name>
</gene>
<organism evidence="9 10">
    <name type="scientific">Testicularia cyperi</name>
    <dbReference type="NCBI Taxonomy" id="1882483"/>
    <lineage>
        <taxon>Eukaryota</taxon>
        <taxon>Fungi</taxon>
        <taxon>Dikarya</taxon>
        <taxon>Basidiomycota</taxon>
        <taxon>Ustilaginomycotina</taxon>
        <taxon>Ustilaginomycetes</taxon>
        <taxon>Ustilaginales</taxon>
        <taxon>Anthracoideaceae</taxon>
        <taxon>Testicularia</taxon>
    </lineage>
</organism>
<feature type="region of interest" description="Disordered" evidence="7">
    <location>
        <begin position="575"/>
        <end position="808"/>
    </location>
</feature>
<keyword evidence="5" id="KW-0804">Transcription</keyword>
<feature type="compositionally biased region" description="Pro residues" evidence="7">
    <location>
        <begin position="478"/>
        <end position="492"/>
    </location>
</feature>
<feature type="compositionally biased region" description="Low complexity" evidence="7">
    <location>
        <begin position="129"/>
        <end position="140"/>
    </location>
</feature>
<dbReference type="EMBL" id="KZ819216">
    <property type="protein sequence ID" value="PWY97182.1"/>
    <property type="molecule type" value="Genomic_DNA"/>
</dbReference>
<evidence type="ECO:0000256" key="7">
    <source>
        <dbReference type="SAM" id="MobiDB-lite"/>
    </source>
</evidence>
<dbReference type="STRING" id="1882483.A0A317XH50"/>
<dbReference type="InterPro" id="IPR000679">
    <property type="entry name" value="Znf_GATA"/>
</dbReference>
<feature type="compositionally biased region" description="Low complexity" evidence="7">
    <location>
        <begin position="300"/>
        <end position="315"/>
    </location>
</feature>
<name>A0A317XH50_9BASI</name>
<feature type="region of interest" description="Disordered" evidence="7">
    <location>
        <begin position="873"/>
        <end position="1002"/>
    </location>
</feature>
<evidence type="ECO:0000259" key="8">
    <source>
        <dbReference type="PROSITE" id="PS50114"/>
    </source>
</evidence>
<evidence type="ECO:0000256" key="5">
    <source>
        <dbReference type="ARBA" id="ARBA00023163"/>
    </source>
</evidence>
<keyword evidence="2 6" id="KW-0863">Zinc-finger</keyword>
<evidence type="ECO:0000313" key="10">
    <source>
        <dbReference type="Proteomes" id="UP000246740"/>
    </source>
</evidence>
<evidence type="ECO:0000256" key="6">
    <source>
        <dbReference type="PROSITE-ProRule" id="PRU00094"/>
    </source>
</evidence>
<accession>A0A317XH50</accession>
<feature type="compositionally biased region" description="Low complexity" evidence="7">
    <location>
        <begin position="149"/>
        <end position="185"/>
    </location>
</feature>
<dbReference type="SUPFAM" id="SSF81995">
    <property type="entry name" value="beta-sandwich domain of Sec23/24"/>
    <property type="match status" value="1"/>
</dbReference>
<dbReference type="Pfam" id="PF00320">
    <property type="entry name" value="GATA"/>
    <property type="match status" value="1"/>
</dbReference>
<feature type="region of interest" description="Disordered" evidence="7">
    <location>
        <begin position="1"/>
        <end position="241"/>
    </location>
</feature>
<proteinExistence type="predicted"/>
<feature type="compositionally biased region" description="Low complexity" evidence="7">
    <location>
        <begin position="575"/>
        <end position="602"/>
    </location>
</feature>
<dbReference type="GO" id="GO:0006355">
    <property type="term" value="P:regulation of DNA-templated transcription"/>
    <property type="evidence" value="ECO:0007669"/>
    <property type="project" value="InterPro"/>
</dbReference>
<feature type="compositionally biased region" description="Polar residues" evidence="7">
    <location>
        <begin position="92"/>
        <end position="101"/>
    </location>
</feature>
<feature type="compositionally biased region" description="Polar residues" evidence="7">
    <location>
        <begin position="543"/>
        <end position="552"/>
    </location>
</feature>
<dbReference type="Gene3D" id="3.30.50.10">
    <property type="entry name" value="Erythroid Transcription Factor GATA-1, subunit A"/>
    <property type="match status" value="1"/>
</dbReference>